<dbReference type="SUPFAM" id="SSF50465">
    <property type="entry name" value="EF-Tu/eEF-1alpha/eIF2-gamma C-terminal domain"/>
    <property type="match status" value="1"/>
</dbReference>
<keyword evidence="4" id="KW-0547">Nucleotide-binding</keyword>
<comment type="similarity">
    <text evidence="2">Belongs to the TRAFAC class translation factor GTPase superfamily. Classic translation factor GTPase family. EF-Tu/EF-1A subfamily.</text>
</comment>
<dbReference type="PROSITE" id="PS00301">
    <property type="entry name" value="G_TR_1"/>
    <property type="match status" value="1"/>
</dbReference>
<dbReference type="Pfam" id="PF08938">
    <property type="entry name" value="HBS1_N"/>
    <property type="match status" value="1"/>
</dbReference>
<evidence type="ECO:0000313" key="14">
    <source>
        <dbReference type="EMBL" id="KAF1966588.1"/>
    </source>
</evidence>
<dbReference type="SUPFAM" id="SSF50447">
    <property type="entry name" value="Translation proteins"/>
    <property type="match status" value="1"/>
</dbReference>
<accession>A0A6A5UPD6</accession>
<dbReference type="Gene3D" id="2.40.30.10">
    <property type="entry name" value="Translation factors"/>
    <property type="match status" value="2"/>
</dbReference>
<keyword evidence="6" id="KW-0810">Translation regulation</keyword>
<dbReference type="EMBL" id="ML976744">
    <property type="protein sequence ID" value="KAF1966588.1"/>
    <property type="molecule type" value="Genomic_DNA"/>
</dbReference>
<feature type="region of interest" description="Disordered" evidence="12">
    <location>
        <begin position="1"/>
        <end position="48"/>
    </location>
</feature>
<dbReference type="InterPro" id="IPR000795">
    <property type="entry name" value="T_Tr_GTP-bd_dom"/>
</dbReference>
<evidence type="ECO:0000313" key="15">
    <source>
        <dbReference type="Proteomes" id="UP000800036"/>
    </source>
</evidence>
<dbReference type="AlphaFoldDB" id="A0A6A5UPD6"/>
<dbReference type="GO" id="GO:0003746">
    <property type="term" value="F:translation elongation factor activity"/>
    <property type="evidence" value="ECO:0007669"/>
    <property type="project" value="UniProtKB-KW"/>
</dbReference>
<dbReference type="InterPro" id="IPR009000">
    <property type="entry name" value="Transl_B-barrel_sf"/>
</dbReference>
<dbReference type="InterPro" id="IPR050100">
    <property type="entry name" value="TRAFAC_GTPase_members"/>
</dbReference>
<keyword evidence="15" id="KW-1185">Reference proteome</keyword>
<dbReference type="Gene3D" id="3.40.50.300">
    <property type="entry name" value="P-loop containing nucleotide triphosphate hydrolases"/>
    <property type="match status" value="1"/>
</dbReference>
<dbReference type="PANTHER" id="PTHR23115">
    <property type="entry name" value="TRANSLATION FACTOR"/>
    <property type="match status" value="1"/>
</dbReference>
<keyword evidence="8" id="KW-0342">GTP-binding</keyword>
<dbReference type="FunFam" id="2.40.30.10:FF:000020">
    <property type="entry name" value="Translation elongation factor EF-1"/>
    <property type="match status" value="1"/>
</dbReference>
<dbReference type="PRINTS" id="PR00315">
    <property type="entry name" value="ELONGATNFCT"/>
</dbReference>
<dbReference type="OrthoDB" id="342024at2759"/>
<proteinExistence type="inferred from homology"/>
<keyword evidence="5" id="KW-0378">Hydrolase</keyword>
<dbReference type="InterPro" id="IPR027417">
    <property type="entry name" value="P-loop_NTPase"/>
</dbReference>
<organism evidence="14 15">
    <name type="scientific">Bimuria novae-zelandiae CBS 107.79</name>
    <dbReference type="NCBI Taxonomy" id="1447943"/>
    <lineage>
        <taxon>Eukaryota</taxon>
        <taxon>Fungi</taxon>
        <taxon>Dikarya</taxon>
        <taxon>Ascomycota</taxon>
        <taxon>Pezizomycotina</taxon>
        <taxon>Dothideomycetes</taxon>
        <taxon>Pleosporomycetidae</taxon>
        <taxon>Pleosporales</taxon>
        <taxon>Massarineae</taxon>
        <taxon>Didymosphaeriaceae</taxon>
        <taxon>Bimuria</taxon>
    </lineage>
</organism>
<comment type="subunit">
    <text evidence="10">Component of the Dom34-Hbs1 complex, also named Pelota-HBS1L complex, composed of dom34 and hbs1.</text>
</comment>
<feature type="compositionally biased region" description="Acidic residues" evidence="12">
    <location>
        <begin position="15"/>
        <end position="45"/>
    </location>
</feature>
<dbReference type="PROSITE" id="PS51722">
    <property type="entry name" value="G_TR_2"/>
    <property type="match status" value="1"/>
</dbReference>
<dbReference type="GO" id="GO:0006417">
    <property type="term" value="P:regulation of translation"/>
    <property type="evidence" value="ECO:0007669"/>
    <property type="project" value="UniProtKB-KW"/>
</dbReference>
<evidence type="ECO:0000256" key="11">
    <source>
        <dbReference type="ARBA" id="ARBA00074866"/>
    </source>
</evidence>
<dbReference type="InterPro" id="IPR009001">
    <property type="entry name" value="Transl_elong_EF1A/Init_IF2_C"/>
</dbReference>
<dbReference type="InterPro" id="IPR031157">
    <property type="entry name" value="G_TR_CS"/>
</dbReference>
<reference evidence="14" key="1">
    <citation type="journal article" date="2020" name="Stud. Mycol.">
        <title>101 Dothideomycetes genomes: a test case for predicting lifestyles and emergence of pathogens.</title>
        <authorList>
            <person name="Haridas S."/>
            <person name="Albert R."/>
            <person name="Binder M."/>
            <person name="Bloem J."/>
            <person name="Labutti K."/>
            <person name="Salamov A."/>
            <person name="Andreopoulos B."/>
            <person name="Baker S."/>
            <person name="Barry K."/>
            <person name="Bills G."/>
            <person name="Bluhm B."/>
            <person name="Cannon C."/>
            <person name="Castanera R."/>
            <person name="Culley D."/>
            <person name="Daum C."/>
            <person name="Ezra D."/>
            <person name="Gonzalez J."/>
            <person name="Henrissat B."/>
            <person name="Kuo A."/>
            <person name="Liang C."/>
            <person name="Lipzen A."/>
            <person name="Lutzoni F."/>
            <person name="Magnuson J."/>
            <person name="Mondo S."/>
            <person name="Nolan M."/>
            <person name="Ohm R."/>
            <person name="Pangilinan J."/>
            <person name="Park H.-J."/>
            <person name="Ramirez L."/>
            <person name="Alfaro M."/>
            <person name="Sun H."/>
            <person name="Tritt A."/>
            <person name="Yoshinaga Y."/>
            <person name="Zwiers L.-H."/>
            <person name="Turgeon B."/>
            <person name="Goodwin S."/>
            <person name="Spatafora J."/>
            <person name="Crous P."/>
            <person name="Grigoriev I."/>
        </authorList>
    </citation>
    <scope>NUCLEOTIDE SEQUENCE</scope>
    <source>
        <strain evidence="14">CBS 107.79</strain>
    </source>
</reference>
<evidence type="ECO:0000256" key="1">
    <source>
        <dbReference type="ARBA" id="ARBA00004496"/>
    </source>
</evidence>
<name>A0A6A5UPD6_9PLEO</name>
<sequence length="590" mass="64441">MPPKSGFQRAKNIGYDDDDVYDDEDYFDEEEGGDVAADEMSEEDKEQMAIGTAKVKEALGSEYKVKEADIQDALWNYYYDVGKSVTYLKNKYTPKTQTPAKPKTASRFDQAAGVADAKAPTGTIKAKSKPKVVEKTDGDKLAESVEKLTVKVKSKNLDVIEEYRKSGLKKVSSFVVIGHVDHGKSTLMGRLLYDLKVVDDRSVDKLRQEAETVGKSSFALAWLMDQTPEERSRGVTVDIATMPFETEKTSFTILDAPGHRDFIPNMIAGVSQADFAVLVVDAQENSFQSGLKGQTKEHALIVRSMGIQRLIVAVNKMDTVSWSKERLEKVRQATTTFFESASFSLKNITFVPCAGLTGDNVVQHVSASAADWYTGPTLLEALDVSEPKKRDLERPLRLTINDVFRGSGQNPLSVSGQIEAGTCQVGDAIVALPSRETAVIKGIELSDGSPADWAVAGQIPTLHLVDIDPIHLRFGDMLISPPPAPSVRLVKSFTCKMLAFEHVLPQYVDVFRGRQQATGLITGLSSILNKNTGEIVKKKPRIVKPGEVARIRIELEVKGEGGGLPLEVGSRIVLRDGGKTVGAGLLESYT</sequence>
<keyword evidence="14" id="KW-0251">Elongation factor</keyword>
<evidence type="ECO:0000256" key="6">
    <source>
        <dbReference type="ARBA" id="ARBA00022845"/>
    </source>
</evidence>
<evidence type="ECO:0000256" key="7">
    <source>
        <dbReference type="ARBA" id="ARBA00022917"/>
    </source>
</evidence>
<dbReference type="GO" id="GO:0005525">
    <property type="term" value="F:GTP binding"/>
    <property type="evidence" value="ECO:0007669"/>
    <property type="project" value="UniProtKB-KW"/>
</dbReference>
<evidence type="ECO:0000256" key="12">
    <source>
        <dbReference type="SAM" id="MobiDB-lite"/>
    </source>
</evidence>
<dbReference type="GO" id="GO:0005829">
    <property type="term" value="C:cytosol"/>
    <property type="evidence" value="ECO:0007669"/>
    <property type="project" value="GOC"/>
</dbReference>
<dbReference type="Pfam" id="PF00009">
    <property type="entry name" value="GTP_EFTU"/>
    <property type="match status" value="1"/>
</dbReference>
<dbReference type="InterPro" id="IPR015033">
    <property type="entry name" value="HBS1-like_N"/>
</dbReference>
<evidence type="ECO:0000256" key="10">
    <source>
        <dbReference type="ARBA" id="ARBA00063537"/>
    </source>
</evidence>
<dbReference type="SUPFAM" id="SSF52540">
    <property type="entry name" value="P-loop containing nucleoside triphosphate hydrolases"/>
    <property type="match status" value="1"/>
</dbReference>
<evidence type="ECO:0000256" key="9">
    <source>
        <dbReference type="ARBA" id="ARBA00049117"/>
    </source>
</evidence>
<evidence type="ECO:0000256" key="8">
    <source>
        <dbReference type="ARBA" id="ARBA00023134"/>
    </source>
</evidence>
<dbReference type="CDD" id="cd16267">
    <property type="entry name" value="HBS1-like_II"/>
    <property type="match status" value="1"/>
</dbReference>
<evidence type="ECO:0000256" key="4">
    <source>
        <dbReference type="ARBA" id="ARBA00022741"/>
    </source>
</evidence>
<comment type="subcellular location">
    <subcellularLocation>
        <location evidence="1">Cytoplasm</location>
    </subcellularLocation>
</comment>
<gene>
    <name evidence="14" type="ORF">BU23DRAFT_560157</name>
</gene>
<dbReference type="GO" id="GO:0003924">
    <property type="term" value="F:GTPase activity"/>
    <property type="evidence" value="ECO:0007669"/>
    <property type="project" value="InterPro"/>
</dbReference>
<protein>
    <recommendedName>
        <fullName evidence="11">Elongation factor 1 alpha-like protein</fullName>
    </recommendedName>
</protein>
<comment type="catalytic activity">
    <reaction evidence="9">
        <text>GTP + H2O = GDP + phosphate + H(+)</text>
        <dbReference type="Rhea" id="RHEA:19669"/>
        <dbReference type="ChEBI" id="CHEBI:15377"/>
        <dbReference type="ChEBI" id="CHEBI:15378"/>
        <dbReference type="ChEBI" id="CHEBI:37565"/>
        <dbReference type="ChEBI" id="CHEBI:43474"/>
        <dbReference type="ChEBI" id="CHEBI:58189"/>
    </reaction>
    <physiologicalReaction direction="left-to-right" evidence="9">
        <dbReference type="Rhea" id="RHEA:19670"/>
    </physiologicalReaction>
</comment>
<evidence type="ECO:0000256" key="3">
    <source>
        <dbReference type="ARBA" id="ARBA00022490"/>
    </source>
</evidence>
<keyword evidence="7" id="KW-0648">Protein biosynthesis</keyword>
<evidence type="ECO:0000259" key="13">
    <source>
        <dbReference type="PROSITE" id="PS51722"/>
    </source>
</evidence>
<evidence type="ECO:0000256" key="2">
    <source>
        <dbReference type="ARBA" id="ARBA00007249"/>
    </source>
</evidence>
<dbReference type="Proteomes" id="UP000800036">
    <property type="component" value="Unassembled WGS sequence"/>
</dbReference>
<evidence type="ECO:0000256" key="5">
    <source>
        <dbReference type="ARBA" id="ARBA00022801"/>
    </source>
</evidence>
<keyword evidence="3" id="KW-0963">Cytoplasm</keyword>
<dbReference type="FunFam" id="3.40.50.300:FF:000204">
    <property type="entry name" value="Translation elongation factor Tu"/>
    <property type="match status" value="1"/>
</dbReference>
<dbReference type="CDD" id="cd01883">
    <property type="entry name" value="EF1_alpha"/>
    <property type="match status" value="1"/>
</dbReference>
<dbReference type="GO" id="GO:0002184">
    <property type="term" value="P:cytoplasmic translational termination"/>
    <property type="evidence" value="ECO:0007669"/>
    <property type="project" value="UniProtKB-ARBA"/>
</dbReference>
<dbReference type="GO" id="GO:1990533">
    <property type="term" value="C:Dom34-Hbs1 complex"/>
    <property type="evidence" value="ECO:0007669"/>
    <property type="project" value="UniProtKB-ARBA"/>
</dbReference>
<feature type="domain" description="Tr-type G" evidence="13">
    <location>
        <begin position="169"/>
        <end position="396"/>
    </location>
</feature>